<gene>
    <name evidence="3" type="ORF">FYJ83_02885</name>
</gene>
<dbReference type="Proteomes" id="UP000469523">
    <property type="component" value="Unassembled WGS sequence"/>
</dbReference>
<dbReference type="GO" id="GO:0008236">
    <property type="term" value="F:serine-type peptidase activity"/>
    <property type="evidence" value="ECO:0007669"/>
    <property type="project" value="InterPro"/>
</dbReference>
<dbReference type="SUPFAM" id="SSF53474">
    <property type="entry name" value="alpha/beta-Hydrolases"/>
    <property type="match status" value="1"/>
</dbReference>
<dbReference type="AlphaFoldDB" id="A0A6N7XX80"/>
<evidence type="ECO:0000313" key="4">
    <source>
        <dbReference type="Proteomes" id="UP000469523"/>
    </source>
</evidence>
<sequence length="257" mass="29817">MTNYLKSNNIIEDKIKIGEIPAILFRPKDERELIPTIIFYHGWSSNKEIQRIRGFILASVGYQVIIPDAIYHGERKALDNYGGENAAKYFWDIIFSNIEESYSIINEIILNYNGDPKRIGVMGHSMGGITAAGVFTHNPNLKTLAVLNGSCGWQDSNNRFKEFLEVDSYERELEEKVNKMDPMNNLNLLIDRPIILLHGDSDTLVPIESQELFYENLKPLYNHKEKLKIMKYLNLNHFVTTDMMEQSIAWFYKYLLN</sequence>
<dbReference type="PANTHER" id="PTHR22946">
    <property type="entry name" value="DIENELACTONE HYDROLASE DOMAIN-CONTAINING PROTEIN-RELATED"/>
    <property type="match status" value="1"/>
</dbReference>
<keyword evidence="1 3" id="KW-0378">Hydrolase</keyword>
<dbReference type="Gene3D" id="3.40.50.1820">
    <property type="entry name" value="alpha/beta hydrolase"/>
    <property type="match status" value="1"/>
</dbReference>
<name>A0A6N7XX80_9FIRM</name>
<keyword evidence="4" id="KW-1185">Reference proteome</keyword>
<proteinExistence type="predicted"/>
<feature type="domain" description="Peptidase S9 prolyl oligopeptidase catalytic" evidence="2">
    <location>
        <begin position="109"/>
        <end position="247"/>
    </location>
</feature>
<dbReference type="PANTHER" id="PTHR22946:SF9">
    <property type="entry name" value="POLYKETIDE TRANSFERASE AF380"/>
    <property type="match status" value="1"/>
</dbReference>
<dbReference type="GO" id="GO:0006508">
    <property type="term" value="P:proteolysis"/>
    <property type="evidence" value="ECO:0007669"/>
    <property type="project" value="InterPro"/>
</dbReference>
<dbReference type="InterPro" id="IPR050261">
    <property type="entry name" value="FrsA_esterase"/>
</dbReference>
<dbReference type="RefSeq" id="WP_154438836.1">
    <property type="nucleotide sequence ID" value="NZ_VUNQ01000003.1"/>
</dbReference>
<organism evidence="3 4">
    <name type="scientific">Tissierella pigra</name>
    <dbReference type="NCBI Taxonomy" id="2607614"/>
    <lineage>
        <taxon>Bacteria</taxon>
        <taxon>Bacillati</taxon>
        <taxon>Bacillota</taxon>
        <taxon>Tissierellia</taxon>
        <taxon>Tissierellales</taxon>
        <taxon>Tissierellaceae</taxon>
        <taxon>Tissierella</taxon>
    </lineage>
</organism>
<dbReference type="Pfam" id="PF00326">
    <property type="entry name" value="Peptidase_S9"/>
    <property type="match status" value="1"/>
</dbReference>
<protein>
    <submittedName>
        <fullName evidence="3">Alpha/beta fold hydrolase</fullName>
    </submittedName>
</protein>
<dbReference type="InterPro" id="IPR029058">
    <property type="entry name" value="AB_hydrolase_fold"/>
</dbReference>
<evidence type="ECO:0000256" key="1">
    <source>
        <dbReference type="ARBA" id="ARBA00022801"/>
    </source>
</evidence>
<evidence type="ECO:0000259" key="2">
    <source>
        <dbReference type="Pfam" id="PF00326"/>
    </source>
</evidence>
<evidence type="ECO:0000313" key="3">
    <source>
        <dbReference type="EMBL" id="MSU00410.1"/>
    </source>
</evidence>
<dbReference type="GO" id="GO:0052689">
    <property type="term" value="F:carboxylic ester hydrolase activity"/>
    <property type="evidence" value="ECO:0007669"/>
    <property type="project" value="UniProtKB-ARBA"/>
</dbReference>
<reference evidence="3 4" key="1">
    <citation type="submission" date="2019-09" db="EMBL/GenBank/DDBJ databases">
        <title>In-depth cultivation of the pig gut microbiome towards novel bacterial diversity and tailored functional studies.</title>
        <authorList>
            <person name="Wylensek D."/>
            <person name="Hitch T.C.A."/>
            <person name="Clavel T."/>
        </authorList>
    </citation>
    <scope>NUCLEOTIDE SEQUENCE [LARGE SCALE GENOMIC DNA]</scope>
    <source>
        <strain evidence="3 4">WCA3-693-APC-4?</strain>
    </source>
</reference>
<comment type="caution">
    <text evidence="3">The sequence shown here is derived from an EMBL/GenBank/DDBJ whole genome shotgun (WGS) entry which is preliminary data.</text>
</comment>
<dbReference type="EMBL" id="VUNQ01000003">
    <property type="protein sequence ID" value="MSU00410.1"/>
    <property type="molecule type" value="Genomic_DNA"/>
</dbReference>
<accession>A0A6N7XX80</accession>
<dbReference type="InterPro" id="IPR001375">
    <property type="entry name" value="Peptidase_S9_cat"/>
</dbReference>